<dbReference type="Pfam" id="PF01420">
    <property type="entry name" value="Methylase_S"/>
    <property type="match status" value="2"/>
</dbReference>
<keyword evidence="6" id="KW-0255">Endonuclease</keyword>
<evidence type="ECO:0000256" key="1">
    <source>
        <dbReference type="ARBA" id="ARBA00010923"/>
    </source>
</evidence>
<dbReference type="InterPro" id="IPR052021">
    <property type="entry name" value="Type-I_RS_S_subunit"/>
</dbReference>
<gene>
    <name evidence="6" type="ORF">EKG39_21155</name>
</gene>
<comment type="caution">
    <text evidence="6">The sequence shown here is derived from an EMBL/GenBank/DDBJ whole genome shotgun (WGS) entry which is preliminary data.</text>
</comment>
<dbReference type="Gene3D" id="1.10.287.1120">
    <property type="entry name" value="Bipartite methylase S protein"/>
    <property type="match status" value="1"/>
</dbReference>
<dbReference type="GO" id="GO:0009307">
    <property type="term" value="P:DNA restriction-modification system"/>
    <property type="evidence" value="ECO:0007669"/>
    <property type="project" value="UniProtKB-KW"/>
</dbReference>
<name>A0A3S0KHN7_9GAMM</name>
<evidence type="ECO:0000259" key="5">
    <source>
        <dbReference type="Pfam" id="PF01420"/>
    </source>
</evidence>
<dbReference type="PANTHER" id="PTHR30408:SF13">
    <property type="entry name" value="TYPE I RESTRICTION ENZYME HINDI SPECIFICITY SUBUNIT"/>
    <property type="match status" value="1"/>
</dbReference>
<dbReference type="SUPFAM" id="SSF116734">
    <property type="entry name" value="DNA methylase specificity domain"/>
    <property type="match status" value="2"/>
</dbReference>
<evidence type="ECO:0000256" key="4">
    <source>
        <dbReference type="SAM" id="Coils"/>
    </source>
</evidence>
<sequence length="419" mass="47895">MMKKFKLNELGSVDRGKSKHRPRNDLSLYGGEYPFIQTGDVKHSPFYLTSHTQTYNEKGLEQSKLWPVNTLCITIAANIAETAILTYPACFPDSIIGFIPDPDKAELKYIKYCLDTFKLQMQSISQGTTQDNMSVEKLLSIDFPIPELHEQRKVAAILSSYDDLIENNKKRIALLVKVAEEIYREWFVRFRFPGYKKATFEKGIPEDWNVISLDQLVEITSSKRIFLSDYVDVGVPFYRSKEVIERSKGSEPSSPLYISEEKFLEIHEKFGSPKENDILVTSVGTLGIPCLVKKHDRFYFKDGNLIWFKSQSDINSKFIFFWINTPSGKGSLLETTIGSSQQAFTISGLKKVKILMPNQEILSSFFNIIDSINSKKENLITQNRNLKSTKDNLLQRLISGKLSVEDLDIQFPASMLDKN</sequence>
<proteinExistence type="inferred from homology"/>
<dbReference type="Gene3D" id="3.90.220.20">
    <property type="entry name" value="DNA methylase specificity domains"/>
    <property type="match status" value="2"/>
</dbReference>
<keyword evidence="6" id="KW-0540">Nuclease</keyword>
<dbReference type="CDD" id="cd17282">
    <property type="entry name" value="RMtype1_S_Eco16444ORF1681_TRD1-CR1_like"/>
    <property type="match status" value="1"/>
</dbReference>
<keyword evidence="4" id="KW-0175">Coiled coil</keyword>
<dbReference type="PANTHER" id="PTHR30408">
    <property type="entry name" value="TYPE-1 RESTRICTION ENZYME ECOKI SPECIFICITY PROTEIN"/>
    <property type="match status" value="1"/>
</dbReference>
<dbReference type="GO" id="GO:0003677">
    <property type="term" value="F:DNA binding"/>
    <property type="evidence" value="ECO:0007669"/>
    <property type="project" value="UniProtKB-KW"/>
</dbReference>
<dbReference type="OrthoDB" id="9798929at2"/>
<dbReference type="EMBL" id="RXNV01000018">
    <property type="protein sequence ID" value="RTR27022.1"/>
    <property type="molecule type" value="Genomic_DNA"/>
</dbReference>
<dbReference type="AlphaFoldDB" id="A0A3S0KHN7"/>
<feature type="domain" description="Type I restriction modification DNA specificity" evidence="5">
    <location>
        <begin position="205"/>
        <end position="381"/>
    </location>
</feature>
<evidence type="ECO:0000256" key="2">
    <source>
        <dbReference type="ARBA" id="ARBA00022747"/>
    </source>
</evidence>
<dbReference type="InterPro" id="IPR000055">
    <property type="entry name" value="Restrct_endonuc_typeI_TRD"/>
</dbReference>
<keyword evidence="7" id="KW-1185">Reference proteome</keyword>
<protein>
    <submittedName>
        <fullName evidence="6">Restriction endonuclease subunit S</fullName>
    </submittedName>
</protein>
<dbReference type="GO" id="GO:0004519">
    <property type="term" value="F:endonuclease activity"/>
    <property type="evidence" value="ECO:0007669"/>
    <property type="project" value="UniProtKB-KW"/>
</dbReference>
<dbReference type="Proteomes" id="UP000282060">
    <property type="component" value="Unassembled WGS sequence"/>
</dbReference>
<keyword evidence="2" id="KW-0680">Restriction system</keyword>
<keyword evidence="6" id="KW-0378">Hydrolase</keyword>
<accession>A0A3S0KHN7</accession>
<reference evidence="6 7" key="1">
    <citation type="submission" date="2018-12" db="EMBL/GenBank/DDBJ databases">
        <authorList>
            <person name="Yu L."/>
        </authorList>
    </citation>
    <scope>NUCLEOTIDE SEQUENCE [LARGE SCALE GENOMIC DNA]</scope>
    <source>
        <strain evidence="6 7">HAW-EB5</strain>
    </source>
</reference>
<dbReference type="InterPro" id="IPR044946">
    <property type="entry name" value="Restrct_endonuc_typeI_TRD_sf"/>
</dbReference>
<evidence type="ECO:0000313" key="7">
    <source>
        <dbReference type="Proteomes" id="UP000282060"/>
    </source>
</evidence>
<comment type="similarity">
    <text evidence="1">Belongs to the type-I restriction system S methylase family.</text>
</comment>
<keyword evidence="3" id="KW-0238">DNA-binding</keyword>
<evidence type="ECO:0000256" key="3">
    <source>
        <dbReference type="ARBA" id="ARBA00023125"/>
    </source>
</evidence>
<organism evidence="6 7">
    <name type="scientific">Shewanella atlantica</name>
    <dbReference type="NCBI Taxonomy" id="271099"/>
    <lineage>
        <taxon>Bacteria</taxon>
        <taxon>Pseudomonadati</taxon>
        <taxon>Pseudomonadota</taxon>
        <taxon>Gammaproteobacteria</taxon>
        <taxon>Alteromonadales</taxon>
        <taxon>Shewanellaceae</taxon>
        <taxon>Shewanella</taxon>
    </lineage>
</organism>
<evidence type="ECO:0000313" key="6">
    <source>
        <dbReference type="EMBL" id="RTR27022.1"/>
    </source>
</evidence>
<feature type="domain" description="Type I restriction modification DNA specificity" evidence="5">
    <location>
        <begin position="2"/>
        <end position="173"/>
    </location>
</feature>
<feature type="coiled-coil region" evidence="4">
    <location>
        <begin position="369"/>
        <end position="396"/>
    </location>
</feature>